<evidence type="ECO:0000313" key="3">
    <source>
        <dbReference type="Proteomes" id="UP001396334"/>
    </source>
</evidence>
<feature type="compositionally biased region" description="Basic and acidic residues" evidence="1">
    <location>
        <begin position="113"/>
        <end position="130"/>
    </location>
</feature>
<evidence type="ECO:0000256" key="1">
    <source>
        <dbReference type="SAM" id="MobiDB-lite"/>
    </source>
</evidence>
<feature type="region of interest" description="Disordered" evidence="1">
    <location>
        <begin position="113"/>
        <end position="221"/>
    </location>
</feature>
<feature type="compositionally biased region" description="Polar residues" evidence="1">
    <location>
        <begin position="202"/>
        <end position="221"/>
    </location>
</feature>
<name>A0ABR2SNF8_9ROSI</name>
<feature type="compositionally biased region" description="Low complexity" evidence="1">
    <location>
        <begin position="160"/>
        <end position="169"/>
    </location>
</feature>
<keyword evidence="3" id="KW-1185">Reference proteome</keyword>
<feature type="region of interest" description="Disordered" evidence="1">
    <location>
        <begin position="241"/>
        <end position="281"/>
    </location>
</feature>
<dbReference type="EMBL" id="JBBPBN010000013">
    <property type="protein sequence ID" value="KAK9026756.1"/>
    <property type="molecule type" value="Genomic_DNA"/>
</dbReference>
<accession>A0ABR2SNF8</accession>
<sequence>MSMFELVDMIEILGIRNTVKVFRIASDGSILPVSFDSDVMNMLVDLPRTHHVHLYVVEEEIAKQTQNEPVNEHVSEDVFEQAEIEFMFIEPSTEPQVETFSEDVFGQCETEHCSEHYTEPATEPHVEHPTEPLAEPQTESQTEFQTEPQDEPQTQPPTKPQTDPQTQTEPKAETISEANMEPEHEPSRFDDTEPDDSQDSDYNGSSRTDSITSSFDDTNFSVEDVSQYHVDVEMDFEGHFGTEPSAARRRVESEFESDVSDSLHSVDESDSDSGIKKKKKKKRLPEFNIATDMDNPDFKTVESEVVGEGKVTDKGQGFEFSDNQGSKDAIPSFKDILLGVNDKVKGAKHIEDLDVECDPKDLCGHRMQVVNRRRWNLNNQGALGGENESGKGKTNGGSKFVVLAMEQEPEDMRTAEETREAMDGNNIQNDNLHLMRGSWCVE</sequence>
<reference evidence="2 3" key="1">
    <citation type="journal article" date="2024" name="G3 (Bethesda)">
        <title>Genome assembly of Hibiscus sabdariffa L. provides insights into metabolisms of medicinal natural products.</title>
        <authorList>
            <person name="Kim T."/>
        </authorList>
    </citation>
    <scope>NUCLEOTIDE SEQUENCE [LARGE SCALE GENOMIC DNA]</scope>
    <source>
        <strain evidence="2">TK-2024</strain>
        <tissue evidence="2">Old leaves</tissue>
    </source>
</reference>
<feature type="compositionally biased region" description="Basic and acidic residues" evidence="1">
    <location>
        <begin position="181"/>
        <end position="191"/>
    </location>
</feature>
<gene>
    <name evidence="2" type="ORF">V6N11_039590</name>
</gene>
<evidence type="ECO:0000313" key="2">
    <source>
        <dbReference type="EMBL" id="KAK9026756.1"/>
    </source>
</evidence>
<protein>
    <submittedName>
        <fullName evidence="2">Uncharacterized protein</fullName>
    </submittedName>
</protein>
<feature type="compositionally biased region" description="Low complexity" evidence="1">
    <location>
        <begin position="141"/>
        <end position="153"/>
    </location>
</feature>
<dbReference type="Proteomes" id="UP001396334">
    <property type="component" value="Unassembled WGS sequence"/>
</dbReference>
<comment type="caution">
    <text evidence="2">The sequence shown here is derived from an EMBL/GenBank/DDBJ whole genome shotgun (WGS) entry which is preliminary data.</text>
</comment>
<organism evidence="2 3">
    <name type="scientific">Hibiscus sabdariffa</name>
    <name type="common">roselle</name>
    <dbReference type="NCBI Taxonomy" id="183260"/>
    <lineage>
        <taxon>Eukaryota</taxon>
        <taxon>Viridiplantae</taxon>
        <taxon>Streptophyta</taxon>
        <taxon>Embryophyta</taxon>
        <taxon>Tracheophyta</taxon>
        <taxon>Spermatophyta</taxon>
        <taxon>Magnoliopsida</taxon>
        <taxon>eudicotyledons</taxon>
        <taxon>Gunneridae</taxon>
        <taxon>Pentapetalae</taxon>
        <taxon>rosids</taxon>
        <taxon>malvids</taxon>
        <taxon>Malvales</taxon>
        <taxon>Malvaceae</taxon>
        <taxon>Malvoideae</taxon>
        <taxon>Hibiscus</taxon>
    </lineage>
</organism>
<proteinExistence type="predicted"/>